<organism evidence="1 2">
    <name type="scientific">Kaistia nematophila</name>
    <dbReference type="NCBI Taxonomy" id="2994654"/>
    <lineage>
        <taxon>Bacteria</taxon>
        <taxon>Pseudomonadati</taxon>
        <taxon>Pseudomonadota</taxon>
        <taxon>Alphaproteobacteria</taxon>
        <taxon>Hyphomicrobiales</taxon>
        <taxon>Kaistiaceae</taxon>
        <taxon>Kaistia</taxon>
    </lineage>
</organism>
<dbReference type="RefSeq" id="WP_266338551.1">
    <property type="nucleotide sequence ID" value="NZ_JAPKNK010000003.1"/>
</dbReference>
<keyword evidence="2" id="KW-1185">Reference proteome</keyword>
<sequence>MIFCPPPFMGQSKQLVLIDRTTGTNRGSMTGAGGLAASFNGTTSETYANASRFSASSTTGWVGKTLSTSRVIGKVTTFGTNNSGYGGGTSFTTGGTFTMYLYAKNGTAPSAYNDGTVLGSASITSITNESTGRDISSSDLTTVWDHVWVSLVGGSAGFGSVGELQLYAWE</sequence>
<proteinExistence type="predicted"/>
<accession>A0A9X3EB79</accession>
<dbReference type="Proteomes" id="UP001144805">
    <property type="component" value="Unassembled WGS sequence"/>
</dbReference>
<name>A0A9X3EB79_9HYPH</name>
<gene>
    <name evidence="1" type="ORF">OSH07_10340</name>
</gene>
<dbReference type="AlphaFoldDB" id="A0A9X3EB79"/>
<evidence type="ECO:0000313" key="2">
    <source>
        <dbReference type="Proteomes" id="UP001144805"/>
    </source>
</evidence>
<evidence type="ECO:0000313" key="1">
    <source>
        <dbReference type="EMBL" id="MCX5569590.1"/>
    </source>
</evidence>
<reference evidence="1" key="1">
    <citation type="submission" date="2022-11" db="EMBL/GenBank/DDBJ databases">
        <title>Biodiversity and phylogenetic relationships of bacteria.</title>
        <authorList>
            <person name="Machado R.A.R."/>
            <person name="Bhat A."/>
            <person name="Loulou A."/>
            <person name="Kallel S."/>
        </authorList>
    </citation>
    <scope>NUCLEOTIDE SEQUENCE</scope>
    <source>
        <strain evidence="1">K-TC2</strain>
    </source>
</reference>
<protein>
    <submittedName>
        <fullName evidence="1">Uncharacterized protein</fullName>
    </submittedName>
</protein>
<dbReference type="EMBL" id="JAPKNK010000003">
    <property type="protein sequence ID" value="MCX5569590.1"/>
    <property type="molecule type" value="Genomic_DNA"/>
</dbReference>
<comment type="caution">
    <text evidence="1">The sequence shown here is derived from an EMBL/GenBank/DDBJ whole genome shotgun (WGS) entry which is preliminary data.</text>
</comment>